<keyword evidence="4 8" id="KW-0812">Transmembrane</keyword>
<evidence type="ECO:0000256" key="4">
    <source>
        <dbReference type="ARBA" id="ARBA00022692"/>
    </source>
</evidence>
<accession>A0ABS1Q6C5</accession>
<feature type="transmembrane region" description="Helical" evidence="8">
    <location>
        <begin position="421"/>
        <end position="439"/>
    </location>
</feature>
<feature type="transmembrane region" description="Helical" evidence="8">
    <location>
        <begin position="155"/>
        <end position="173"/>
    </location>
</feature>
<feature type="transmembrane region" description="Helical" evidence="8">
    <location>
        <begin position="67"/>
        <end position="85"/>
    </location>
</feature>
<evidence type="ECO:0000256" key="1">
    <source>
        <dbReference type="ARBA" id="ARBA00004651"/>
    </source>
</evidence>
<feature type="transmembrane region" description="Helical" evidence="8">
    <location>
        <begin position="345"/>
        <end position="365"/>
    </location>
</feature>
<comment type="caution">
    <text evidence="10">The sequence shown here is derived from an EMBL/GenBank/DDBJ whole genome shotgun (WGS) entry which is preliminary data.</text>
</comment>
<feature type="transmembrane region" description="Helical" evidence="8">
    <location>
        <begin position="318"/>
        <end position="338"/>
    </location>
</feature>
<dbReference type="InterPro" id="IPR036259">
    <property type="entry name" value="MFS_trans_sf"/>
</dbReference>
<dbReference type="SUPFAM" id="SSF103473">
    <property type="entry name" value="MFS general substrate transporter"/>
    <property type="match status" value="1"/>
</dbReference>
<feature type="domain" description="Major facilitator superfamily (MFS) profile" evidence="9">
    <location>
        <begin position="31"/>
        <end position="543"/>
    </location>
</feature>
<reference evidence="10 11" key="1">
    <citation type="submission" date="2021-01" db="EMBL/GenBank/DDBJ databases">
        <title>WGS of actinomycetes isolated from Thailand.</title>
        <authorList>
            <person name="Thawai C."/>
        </authorList>
    </citation>
    <scope>NUCLEOTIDE SEQUENCE [LARGE SCALE GENOMIC DNA]</scope>
    <source>
        <strain evidence="10 11">CA3R110</strain>
    </source>
</reference>
<evidence type="ECO:0000259" key="9">
    <source>
        <dbReference type="PROSITE" id="PS50850"/>
    </source>
</evidence>
<dbReference type="RefSeq" id="WP_201857998.1">
    <property type="nucleotide sequence ID" value="NZ_JAERRG010000046.1"/>
</dbReference>
<dbReference type="CDD" id="cd17321">
    <property type="entry name" value="MFS_MMR_MDR_like"/>
    <property type="match status" value="1"/>
</dbReference>
<keyword evidence="11" id="KW-1185">Reference proteome</keyword>
<dbReference type="Gene3D" id="1.20.1720.10">
    <property type="entry name" value="Multidrug resistance protein D"/>
    <property type="match status" value="1"/>
</dbReference>
<dbReference type="PANTHER" id="PTHR42718">
    <property type="entry name" value="MAJOR FACILITATOR SUPERFAMILY MULTIDRUG TRANSPORTER MFSC"/>
    <property type="match status" value="1"/>
</dbReference>
<dbReference type="NCBIfam" id="TIGR00711">
    <property type="entry name" value="efflux_EmrB"/>
    <property type="match status" value="1"/>
</dbReference>
<evidence type="ECO:0000256" key="5">
    <source>
        <dbReference type="ARBA" id="ARBA00022989"/>
    </source>
</evidence>
<feature type="transmembrane region" description="Helical" evidence="8">
    <location>
        <begin position="377"/>
        <end position="400"/>
    </location>
</feature>
<dbReference type="InterPro" id="IPR005829">
    <property type="entry name" value="Sugar_transporter_CS"/>
</dbReference>
<evidence type="ECO:0000256" key="8">
    <source>
        <dbReference type="SAM" id="Phobius"/>
    </source>
</evidence>
<dbReference type="PROSITE" id="PS00216">
    <property type="entry name" value="SUGAR_TRANSPORT_1"/>
    <property type="match status" value="1"/>
</dbReference>
<keyword evidence="7" id="KW-0046">Antibiotic resistance</keyword>
<dbReference type="Proteomes" id="UP000621510">
    <property type="component" value="Unassembled WGS sequence"/>
</dbReference>
<organism evidence="10 11">
    <name type="scientific">Streptomyces endocoffeicus</name>
    <dbReference type="NCBI Taxonomy" id="2898945"/>
    <lineage>
        <taxon>Bacteria</taxon>
        <taxon>Bacillati</taxon>
        <taxon>Actinomycetota</taxon>
        <taxon>Actinomycetes</taxon>
        <taxon>Kitasatosporales</taxon>
        <taxon>Streptomycetaceae</taxon>
        <taxon>Streptomyces</taxon>
    </lineage>
</organism>
<feature type="transmembrane region" description="Helical" evidence="8">
    <location>
        <begin position="97"/>
        <end position="116"/>
    </location>
</feature>
<dbReference type="InterPro" id="IPR004638">
    <property type="entry name" value="EmrB-like"/>
</dbReference>
<feature type="transmembrane region" description="Helical" evidence="8">
    <location>
        <begin position="185"/>
        <end position="204"/>
    </location>
</feature>
<feature type="transmembrane region" description="Helical" evidence="8">
    <location>
        <begin position="248"/>
        <end position="265"/>
    </location>
</feature>
<evidence type="ECO:0000256" key="3">
    <source>
        <dbReference type="ARBA" id="ARBA00022475"/>
    </source>
</evidence>
<dbReference type="InterPro" id="IPR011701">
    <property type="entry name" value="MFS"/>
</dbReference>
<keyword evidence="5 8" id="KW-1133">Transmembrane helix</keyword>
<evidence type="ECO:0000313" key="11">
    <source>
        <dbReference type="Proteomes" id="UP000621510"/>
    </source>
</evidence>
<dbReference type="Pfam" id="PF07690">
    <property type="entry name" value="MFS_1"/>
    <property type="match status" value="1"/>
</dbReference>
<feature type="transmembrane region" description="Helical" evidence="8">
    <location>
        <begin position="29"/>
        <end position="52"/>
    </location>
</feature>
<comment type="subcellular location">
    <subcellularLocation>
        <location evidence="1">Cell membrane</location>
        <topology evidence="1">Multi-pass membrane protein</topology>
    </subcellularLocation>
</comment>
<feature type="transmembrane region" description="Helical" evidence="8">
    <location>
        <begin position="122"/>
        <end position="143"/>
    </location>
</feature>
<gene>
    <name evidence="10" type="ORF">JK364_49245</name>
</gene>
<dbReference type="PANTHER" id="PTHR42718:SF42">
    <property type="entry name" value="EXPORT PROTEIN"/>
    <property type="match status" value="1"/>
</dbReference>
<keyword evidence="3" id="KW-1003">Cell membrane</keyword>
<evidence type="ECO:0000256" key="7">
    <source>
        <dbReference type="ARBA" id="ARBA00023251"/>
    </source>
</evidence>
<dbReference type="PROSITE" id="PS50850">
    <property type="entry name" value="MFS"/>
    <property type="match status" value="1"/>
</dbReference>
<dbReference type="InterPro" id="IPR020846">
    <property type="entry name" value="MFS_dom"/>
</dbReference>
<dbReference type="Gene3D" id="1.20.1250.20">
    <property type="entry name" value="MFS general substrate transporter like domains"/>
    <property type="match status" value="1"/>
</dbReference>
<feature type="transmembrane region" description="Helical" evidence="8">
    <location>
        <begin position="216"/>
        <end position="236"/>
    </location>
</feature>
<feature type="transmembrane region" description="Helical" evidence="8">
    <location>
        <begin position="286"/>
        <end position="306"/>
    </location>
</feature>
<protein>
    <submittedName>
        <fullName evidence="10">DHA2 family efflux MFS transporter permease subunit</fullName>
    </submittedName>
</protein>
<name>A0ABS1Q6C5_9ACTN</name>
<keyword evidence="2" id="KW-0813">Transport</keyword>
<evidence type="ECO:0000256" key="2">
    <source>
        <dbReference type="ARBA" id="ARBA00022448"/>
    </source>
</evidence>
<evidence type="ECO:0000256" key="6">
    <source>
        <dbReference type="ARBA" id="ARBA00023136"/>
    </source>
</evidence>
<sequence length="558" mass="56965">MSDSTLEYSDPPPGEAGAAGKAKASAGAWFSLIAVALGIMVVQIDGTVVAAANPKIAIDLNATPGQIQWVTTGYLLALSGLLIPAGTVADKIGRKKAFLIGVGGFSLASLLCGMSGSIEMLIGARVLQAVFASLLGPSGLAVLKASFPPAKLPAALGIFGAVTAVAMAGGPMLGGVLVEYANWSWVFYINLPFGVIGVLVGLIVIKESAQRGSEPLDIPGAIALTAAMVSAVWGITGAQDDGWVSGKTLGFIGLGAVLLAIFVLIEARTEHPMVALSLFKDRSVAVGLLLMVVTMLAFFAIVFYLMFYLQGVQGKSAIMAAVSLLPLTAIFTVASPLAGWATGKLGVKGTLLLGAVLLFGALVYLRQIEVDTSGWALAPPLVLSGFGAGFLLVAGIQAIVGNAPVEKAGVASGMQQSMQQLGGTLGIAIFGSLLASSVSSRFPDALRDEFAGKGGSAVDVMADNNGVHESVALGFPPSARDAIKDQLVQGGGMRTDDINSFVGTLTRVAHQTFVDGMHLVFTISAGLTVVVGLLSLLVRNAKPQQEESAAAPEIGIHV</sequence>
<feature type="transmembrane region" description="Helical" evidence="8">
    <location>
        <begin position="517"/>
        <end position="538"/>
    </location>
</feature>
<proteinExistence type="predicted"/>
<keyword evidence="6 8" id="KW-0472">Membrane</keyword>
<evidence type="ECO:0000313" key="10">
    <source>
        <dbReference type="EMBL" id="MBL1120226.1"/>
    </source>
</evidence>
<dbReference type="EMBL" id="JAERRG010000046">
    <property type="protein sequence ID" value="MBL1120226.1"/>
    <property type="molecule type" value="Genomic_DNA"/>
</dbReference>